<feature type="transmembrane region" description="Helical" evidence="6">
    <location>
        <begin position="98"/>
        <end position="117"/>
    </location>
</feature>
<evidence type="ECO:0000256" key="1">
    <source>
        <dbReference type="ARBA" id="ARBA00004141"/>
    </source>
</evidence>
<evidence type="ECO:0000256" key="3">
    <source>
        <dbReference type="ARBA" id="ARBA00022989"/>
    </source>
</evidence>
<evidence type="ECO:0000256" key="2">
    <source>
        <dbReference type="ARBA" id="ARBA00022692"/>
    </source>
</evidence>
<feature type="region of interest" description="Disordered" evidence="5">
    <location>
        <begin position="477"/>
        <end position="498"/>
    </location>
</feature>
<dbReference type="EMBL" id="JACCCC010000001">
    <property type="protein sequence ID" value="NYE48046.1"/>
    <property type="molecule type" value="Genomic_DNA"/>
</dbReference>
<evidence type="ECO:0000256" key="4">
    <source>
        <dbReference type="ARBA" id="ARBA00023136"/>
    </source>
</evidence>
<feature type="transmembrane region" description="Helical" evidence="6">
    <location>
        <begin position="339"/>
        <end position="357"/>
    </location>
</feature>
<organism evidence="8 9">
    <name type="scientific">Spinactinospora alkalitolerans</name>
    <dbReference type="NCBI Taxonomy" id="687207"/>
    <lineage>
        <taxon>Bacteria</taxon>
        <taxon>Bacillati</taxon>
        <taxon>Actinomycetota</taxon>
        <taxon>Actinomycetes</taxon>
        <taxon>Streptosporangiales</taxon>
        <taxon>Nocardiopsidaceae</taxon>
        <taxon>Spinactinospora</taxon>
    </lineage>
</organism>
<feature type="transmembrane region" description="Helical" evidence="6">
    <location>
        <begin position="402"/>
        <end position="423"/>
    </location>
</feature>
<dbReference type="Proteomes" id="UP000589036">
    <property type="component" value="Unassembled WGS sequence"/>
</dbReference>
<feature type="transmembrane region" description="Helical" evidence="6">
    <location>
        <begin position="232"/>
        <end position="253"/>
    </location>
</feature>
<dbReference type="PANTHER" id="PTHR42770:SF16">
    <property type="entry name" value="AMINO ACID PERMEASE"/>
    <property type="match status" value="1"/>
</dbReference>
<dbReference type="GO" id="GO:0016020">
    <property type="term" value="C:membrane"/>
    <property type="evidence" value="ECO:0007669"/>
    <property type="project" value="UniProtKB-SubCell"/>
</dbReference>
<feature type="transmembrane region" description="Helical" evidence="6">
    <location>
        <begin position="12"/>
        <end position="30"/>
    </location>
</feature>
<proteinExistence type="predicted"/>
<comment type="subcellular location">
    <subcellularLocation>
        <location evidence="1">Membrane</location>
        <topology evidence="1">Multi-pass membrane protein</topology>
    </subcellularLocation>
</comment>
<accession>A0A852TUD0</accession>
<feature type="transmembrane region" description="Helical" evidence="6">
    <location>
        <begin position="363"/>
        <end position="390"/>
    </location>
</feature>
<protein>
    <submittedName>
        <fullName evidence="8">Amino acid transporter</fullName>
    </submittedName>
</protein>
<keyword evidence="3 6" id="KW-1133">Transmembrane helix</keyword>
<evidence type="ECO:0000313" key="9">
    <source>
        <dbReference type="Proteomes" id="UP000589036"/>
    </source>
</evidence>
<sequence length="498" mass="51835">MSTEPSRQLKKSAVGTSGIVFFVVAAAAPLGATLGAGPVVFAANGLGAPGMYLVASVVLLLFAIGYAAMSRHVTSAGGFTAYISLGLGNRTGQASAGVALFAYNCMLLGLVGQFGVFARDLVSHWGWDVSWQTLAVVALALVGILGYLEINLSAKVLGVLMLAEVLILLVFDAVVIVRGGADGLDGSAFVPGNVFSGAPGIALLFAFTCFLGFEATTIYGEEARDPRRTVPRATYVAVVLIGLFYTVTTWAIGLAHGSDVRTRASEDPVNFVTGVNTAFVGQFATDLMQVLVVTSVFAVLLAFHNTLTRYMFSLGRGGLLSVQLARTHHRFQSPHRASVVQSVITLIILAAFMAAGVDPFEQLFAWFVGLGTLAVLVLQAVVTVAVIAFFRRRGGGPLWQTLVAPLLGTLGLSVGIVLAIINFDVLIGISSGMAFLLPWLIPGAALLTLAAASVASLRGRTVDLAASATPAITTAPETAGACSTEEGNLNDRVKQPRC</sequence>
<feature type="transmembrane region" description="Helical" evidence="6">
    <location>
        <begin position="129"/>
        <end position="148"/>
    </location>
</feature>
<dbReference type="InterPro" id="IPR050367">
    <property type="entry name" value="APC_superfamily"/>
</dbReference>
<dbReference type="Gene3D" id="1.20.1740.10">
    <property type="entry name" value="Amino acid/polyamine transporter I"/>
    <property type="match status" value="1"/>
</dbReference>
<dbReference type="RefSeq" id="WP_218882484.1">
    <property type="nucleotide sequence ID" value="NZ_BAAAYY010000016.1"/>
</dbReference>
<comment type="caution">
    <text evidence="8">The sequence shown here is derived from an EMBL/GenBank/DDBJ whole genome shotgun (WGS) entry which is preliminary data.</text>
</comment>
<feature type="transmembrane region" description="Helical" evidence="6">
    <location>
        <begin position="287"/>
        <end position="307"/>
    </location>
</feature>
<dbReference type="Pfam" id="PF00324">
    <property type="entry name" value="AA_permease"/>
    <property type="match status" value="1"/>
</dbReference>
<name>A0A852TUD0_9ACTN</name>
<keyword evidence="9" id="KW-1185">Reference proteome</keyword>
<keyword evidence="2 6" id="KW-0812">Transmembrane</keyword>
<feature type="compositionally biased region" description="Basic and acidic residues" evidence="5">
    <location>
        <begin position="489"/>
        <end position="498"/>
    </location>
</feature>
<feature type="transmembrane region" description="Helical" evidence="6">
    <location>
        <begin position="201"/>
        <end position="220"/>
    </location>
</feature>
<keyword evidence="4 6" id="KW-0472">Membrane</keyword>
<evidence type="ECO:0000313" key="8">
    <source>
        <dbReference type="EMBL" id="NYE48046.1"/>
    </source>
</evidence>
<feature type="transmembrane region" description="Helical" evidence="6">
    <location>
        <begin position="435"/>
        <end position="457"/>
    </location>
</feature>
<feature type="transmembrane region" description="Helical" evidence="6">
    <location>
        <begin position="160"/>
        <end position="181"/>
    </location>
</feature>
<dbReference type="PIRSF" id="PIRSF006060">
    <property type="entry name" value="AA_transporter"/>
    <property type="match status" value="1"/>
</dbReference>
<dbReference type="AlphaFoldDB" id="A0A852TUD0"/>
<dbReference type="GO" id="GO:0055085">
    <property type="term" value="P:transmembrane transport"/>
    <property type="evidence" value="ECO:0007669"/>
    <property type="project" value="InterPro"/>
</dbReference>
<feature type="transmembrane region" description="Helical" evidence="6">
    <location>
        <begin position="50"/>
        <end position="69"/>
    </location>
</feature>
<evidence type="ECO:0000256" key="5">
    <source>
        <dbReference type="SAM" id="MobiDB-lite"/>
    </source>
</evidence>
<dbReference type="InterPro" id="IPR004841">
    <property type="entry name" value="AA-permease/SLC12A_dom"/>
</dbReference>
<dbReference type="PANTHER" id="PTHR42770">
    <property type="entry name" value="AMINO ACID TRANSPORTER-RELATED"/>
    <property type="match status" value="1"/>
</dbReference>
<evidence type="ECO:0000256" key="6">
    <source>
        <dbReference type="SAM" id="Phobius"/>
    </source>
</evidence>
<evidence type="ECO:0000259" key="7">
    <source>
        <dbReference type="Pfam" id="PF00324"/>
    </source>
</evidence>
<feature type="domain" description="Amino acid permease/ SLC12A" evidence="7">
    <location>
        <begin position="19"/>
        <end position="391"/>
    </location>
</feature>
<gene>
    <name evidence="8" type="ORF">HDA32_003166</name>
</gene>
<reference evidence="8 9" key="1">
    <citation type="submission" date="2020-07" db="EMBL/GenBank/DDBJ databases">
        <title>Sequencing the genomes of 1000 actinobacteria strains.</title>
        <authorList>
            <person name="Klenk H.-P."/>
        </authorList>
    </citation>
    <scope>NUCLEOTIDE SEQUENCE [LARGE SCALE GENOMIC DNA]</scope>
    <source>
        <strain evidence="8 9">CXB654</strain>
    </source>
</reference>